<dbReference type="EMBL" id="CP026100">
    <property type="protein sequence ID" value="AYV48953.1"/>
    <property type="molecule type" value="Genomic_DNA"/>
</dbReference>
<evidence type="ECO:0000313" key="13">
    <source>
        <dbReference type="EMBL" id="AYV48953.1"/>
    </source>
</evidence>
<evidence type="ECO:0000256" key="4">
    <source>
        <dbReference type="ARBA" id="ARBA00022475"/>
    </source>
</evidence>
<evidence type="ECO:0000256" key="11">
    <source>
        <dbReference type="SAM" id="Phobius"/>
    </source>
</evidence>
<feature type="region of interest" description="Disordered" evidence="10">
    <location>
        <begin position="69"/>
        <end position="93"/>
    </location>
</feature>
<reference evidence="14 15" key="1">
    <citation type="submission" date="2017-12" db="EMBL/GenBank/DDBJ databases">
        <title>The genome sequence of Caulobacter flavus CGMCC1 15093.</title>
        <authorList>
            <person name="Gao J."/>
            <person name="Mao X."/>
            <person name="Sun J."/>
        </authorList>
    </citation>
    <scope>NUCLEOTIDE SEQUENCE [LARGE SCALE GENOMIC DNA]</scope>
    <source>
        <strain evidence="14 15">CGMCC1 15093</strain>
    </source>
</reference>
<name>A0A2N5D3C4_9CAUL</name>
<evidence type="ECO:0000256" key="5">
    <source>
        <dbReference type="ARBA" id="ARBA00022519"/>
    </source>
</evidence>
<evidence type="ECO:0000256" key="10">
    <source>
        <dbReference type="SAM" id="MobiDB-lite"/>
    </source>
</evidence>
<evidence type="ECO:0000259" key="12">
    <source>
        <dbReference type="PROSITE" id="PS52015"/>
    </source>
</evidence>
<feature type="transmembrane region" description="Helical" evidence="11">
    <location>
        <begin position="27"/>
        <end position="48"/>
    </location>
</feature>
<sequence>MRRILMSVAESIGVERPRSGRRSRDKILAAGVSVGLHAAVAVGLVGFVRAMPGLSEPPAMEAALFEALAPSPEPSPSQASAEKRERAVPREARAVSPIRPRPVPIPAPDPLIAAPQVAPQQAETRSTSTATPVAVAASAASAPAGGGAPVQARGELAKTHDPYAAQVLSWIEARKTMPEALKRRRSQGVVVVAFTLDRFGRMSRAVIVESSGDRALDAAAMDLLSTAAPFPKAPRDSDWNRRRFETPIAYAVKG</sequence>
<evidence type="ECO:0000256" key="3">
    <source>
        <dbReference type="ARBA" id="ARBA00022448"/>
    </source>
</evidence>
<evidence type="ECO:0000256" key="2">
    <source>
        <dbReference type="ARBA" id="ARBA00006555"/>
    </source>
</evidence>
<dbReference type="GO" id="GO:0015031">
    <property type="term" value="P:protein transport"/>
    <property type="evidence" value="ECO:0007669"/>
    <property type="project" value="UniProtKB-KW"/>
</dbReference>
<dbReference type="OrthoDB" id="7188247at2"/>
<organism evidence="14 15">
    <name type="scientific">Caulobacter flavus</name>
    <dbReference type="NCBI Taxonomy" id="1679497"/>
    <lineage>
        <taxon>Bacteria</taxon>
        <taxon>Pseudomonadati</taxon>
        <taxon>Pseudomonadota</taxon>
        <taxon>Alphaproteobacteria</taxon>
        <taxon>Caulobacterales</taxon>
        <taxon>Caulobacteraceae</taxon>
        <taxon>Caulobacter</taxon>
    </lineage>
</organism>
<comment type="subcellular location">
    <subcellularLocation>
        <location evidence="1">Cell inner membrane</location>
        <topology evidence="1">Single-pass membrane protein</topology>
        <orientation evidence="1">Periplasmic side</orientation>
    </subcellularLocation>
</comment>
<evidence type="ECO:0000313" key="16">
    <source>
        <dbReference type="Proteomes" id="UP000281192"/>
    </source>
</evidence>
<dbReference type="PROSITE" id="PS52015">
    <property type="entry name" value="TONB_CTD"/>
    <property type="match status" value="1"/>
</dbReference>
<protein>
    <recommendedName>
        <fullName evidence="12">TonB C-terminal domain-containing protein</fullName>
    </recommendedName>
</protein>
<accession>A0A2N5D3C4</accession>
<evidence type="ECO:0000256" key="1">
    <source>
        <dbReference type="ARBA" id="ARBA00004383"/>
    </source>
</evidence>
<dbReference type="Gene3D" id="3.30.1150.10">
    <property type="match status" value="1"/>
</dbReference>
<keyword evidence="3" id="KW-0813">Transport</keyword>
<keyword evidence="7" id="KW-0653">Protein transport</keyword>
<dbReference type="Proteomes" id="UP000234483">
    <property type="component" value="Unassembled WGS sequence"/>
</dbReference>
<gene>
    <name evidence="13" type="ORF">C1707_23340</name>
    <name evidence="14" type="ORF">CFHF_01985</name>
</gene>
<comment type="similarity">
    <text evidence="2">Belongs to the TonB family.</text>
</comment>
<dbReference type="InterPro" id="IPR037682">
    <property type="entry name" value="TonB_C"/>
</dbReference>
<keyword evidence="16" id="KW-1185">Reference proteome</keyword>
<dbReference type="KEGG" id="cfh:C1707_23340"/>
<keyword evidence="5" id="KW-0997">Cell inner membrane</keyword>
<evidence type="ECO:0000256" key="9">
    <source>
        <dbReference type="ARBA" id="ARBA00023136"/>
    </source>
</evidence>
<keyword evidence="6 11" id="KW-0812">Transmembrane</keyword>
<evidence type="ECO:0000256" key="7">
    <source>
        <dbReference type="ARBA" id="ARBA00022927"/>
    </source>
</evidence>
<dbReference type="EMBL" id="PJRQ01000006">
    <property type="protein sequence ID" value="PLR20521.1"/>
    <property type="molecule type" value="Genomic_DNA"/>
</dbReference>
<evidence type="ECO:0000256" key="6">
    <source>
        <dbReference type="ARBA" id="ARBA00022692"/>
    </source>
</evidence>
<keyword evidence="9 11" id="KW-0472">Membrane</keyword>
<proteinExistence type="inferred from homology"/>
<evidence type="ECO:0000313" key="15">
    <source>
        <dbReference type="Proteomes" id="UP000234483"/>
    </source>
</evidence>
<dbReference type="PANTHER" id="PTHR33446">
    <property type="entry name" value="PROTEIN TONB-RELATED"/>
    <property type="match status" value="1"/>
</dbReference>
<evidence type="ECO:0000256" key="8">
    <source>
        <dbReference type="ARBA" id="ARBA00022989"/>
    </source>
</evidence>
<feature type="compositionally biased region" description="Low complexity" evidence="10">
    <location>
        <begin position="69"/>
        <end position="80"/>
    </location>
</feature>
<dbReference type="Proteomes" id="UP000281192">
    <property type="component" value="Chromosome"/>
</dbReference>
<dbReference type="GO" id="GO:0098797">
    <property type="term" value="C:plasma membrane protein complex"/>
    <property type="evidence" value="ECO:0007669"/>
    <property type="project" value="TreeGrafter"/>
</dbReference>
<dbReference type="InterPro" id="IPR051045">
    <property type="entry name" value="TonB-dependent_transducer"/>
</dbReference>
<reference evidence="13 16" key="2">
    <citation type="submission" date="2018-01" db="EMBL/GenBank/DDBJ databases">
        <title>Complete genome sequence of Caulobacter flavus RHGG3.</title>
        <authorList>
            <person name="Yang E."/>
        </authorList>
    </citation>
    <scope>NUCLEOTIDE SEQUENCE [LARGE SCALE GENOMIC DNA]</scope>
    <source>
        <strain evidence="13 16">RHGG3</strain>
    </source>
</reference>
<dbReference type="GO" id="GO:0031992">
    <property type="term" value="F:energy transducer activity"/>
    <property type="evidence" value="ECO:0007669"/>
    <property type="project" value="TreeGrafter"/>
</dbReference>
<dbReference type="NCBIfam" id="TIGR01352">
    <property type="entry name" value="tonB_Cterm"/>
    <property type="match status" value="1"/>
</dbReference>
<dbReference type="AlphaFoldDB" id="A0A2N5D3C4"/>
<dbReference type="SUPFAM" id="SSF74653">
    <property type="entry name" value="TolA/TonB C-terminal domain"/>
    <property type="match status" value="1"/>
</dbReference>
<feature type="domain" description="TonB C-terminal" evidence="12">
    <location>
        <begin position="162"/>
        <end position="254"/>
    </location>
</feature>
<keyword evidence="8 11" id="KW-1133">Transmembrane helix</keyword>
<dbReference type="PANTHER" id="PTHR33446:SF2">
    <property type="entry name" value="PROTEIN TONB"/>
    <property type="match status" value="1"/>
</dbReference>
<dbReference type="Pfam" id="PF03544">
    <property type="entry name" value="TonB_C"/>
    <property type="match status" value="1"/>
</dbReference>
<dbReference type="InterPro" id="IPR006260">
    <property type="entry name" value="TonB/TolA_C"/>
</dbReference>
<dbReference type="GO" id="GO:0055085">
    <property type="term" value="P:transmembrane transport"/>
    <property type="evidence" value="ECO:0007669"/>
    <property type="project" value="InterPro"/>
</dbReference>
<keyword evidence="4" id="KW-1003">Cell membrane</keyword>
<feature type="compositionally biased region" description="Basic and acidic residues" evidence="10">
    <location>
        <begin position="81"/>
        <end position="93"/>
    </location>
</feature>
<evidence type="ECO:0000313" key="14">
    <source>
        <dbReference type="EMBL" id="PLR20521.1"/>
    </source>
</evidence>